<dbReference type="GO" id="GO:0035269">
    <property type="term" value="P:protein O-linked glycosylation via mannose"/>
    <property type="evidence" value="ECO:0007669"/>
    <property type="project" value="TreeGrafter"/>
</dbReference>
<sequence length="465" mass="53186">MSPLSRAWHLCIVSYIAASVLYTTSFLVIYLFGAPLKAAIELGLPSGSPLWVAKETEERTTNPSNGDAFSDGQRIPTVLESPGGYNIDSDMFSMNLWQQTNVSHRNGAFDLERTLSAEQQLVFSKAFATSMNPTKIVPYFYKASGPFEQDDVTITSIITSNRLDVFARLVARYQGPISVTLHVKNTTSELTRVLGQLRKTYSSSDLMSRYVDVHLVVDSFERQFNTWRNIARLFARTDYILMLDVDFYLCTDFRASLNKNPWIKRQLETGMAAMVIPAFEFTGFEEGKDPSNFPETKKDLLKLVKRGRIDMFHAGWKPGHNSTDYPRFYSASPGEIYQVKEYQSAYEPYVILKKNGPPWCEERFVGYGGNKAACLFEMYLAGVTYYVLSDHFLIHQNHLYEETARRTERKYNRKIYAGFKEEVCFRYLRSYRDTGLLNTTRARNAVAECKKLKPIRISAPQLLGD</sequence>
<dbReference type="OrthoDB" id="411524at2759"/>
<dbReference type="GO" id="GO:0016020">
    <property type="term" value="C:membrane"/>
    <property type="evidence" value="ECO:0007669"/>
    <property type="project" value="UniProtKB-SubCell"/>
</dbReference>
<dbReference type="PANTHER" id="PTHR12270">
    <property type="entry name" value="GLYCOSYLTRANSFERASE-RELATED"/>
    <property type="match status" value="1"/>
</dbReference>
<evidence type="ECO:0000256" key="6">
    <source>
        <dbReference type="ARBA" id="ARBA00023180"/>
    </source>
</evidence>
<dbReference type="EMBL" id="JAACJK010000163">
    <property type="protein sequence ID" value="KAF5326146.1"/>
    <property type="molecule type" value="Genomic_DNA"/>
</dbReference>
<evidence type="ECO:0000256" key="7">
    <source>
        <dbReference type="SAM" id="Phobius"/>
    </source>
</evidence>
<proteinExistence type="predicted"/>
<keyword evidence="3" id="KW-0735">Signal-anchor</keyword>
<name>A0A8H5BNI4_9AGAR</name>
<comment type="subcellular location">
    <subcellularLocation>
        <location evidence="1">Membrane</location>
        <topology evidence="1">Single-pass type II membrane protein</topology>
    </subcellularLocation>
</comment>
<gene>
    <name evidence="8" type="ORF">D9611_000307</name>
</gene>
<dbReference type="Proteomes" id="UP000541558">
    <property type="component" value="Unassembled WGS sequence"/>
</dbReference>
<keyword evidence="9" id="KW-1185">Reference proteome</keyword>
<keyword evidence="5 7" id="KW-0472">Membrane</keyword>
<evidence type="ECO:0000256" key="3">
    <source>
        <dbReference type="ARBA" id="ARBA00022968"/>
    </source>
</evidence>
<dbReference type="AlphaFoldDB" id="A0A8H5BNI4"/>
<keyword evidence="6" id="KW-0325">Glycoprotein</keyword>
<evidence type="ECO:0000313" key="9">
    <source>
        <dbReference type="Proteomes" id="UP000541558"/>
    </source>
</evidence>
<dbReference type="GO" id="GO:0015020">
    <property type="term" value="F:glucuronosyltransferase activity"/>
    <property type="evidence" value="ECO:0007669"/>
    <property type="project" value="TreeGrafter"/>
</dbReference>
<dbReference type="Pfam" id="PF13896">
    <property type="entry name" value="Glyco_transf_49"/>
    <property type="match status" value="2"/>
</dbReference>
<dbReference type="GO" id="GO:0042285">
    <property type="term" value="F:xylosyltransferase activity"/>
    <property type="evidence" value="ECO:0007669"/>
    <property type="project" value="TreeGrafter"/>
</dbReference>
<protein>
    <recommendedName>
        <fullName evidence="10">Glycosyltransferase family 49 protein</fullName>
    </recommendedName>
</protein>
<organism evidence="8 9">
    <name type="scientific">Ephemerocybe angulata</name>
    <dbReference type="NCBI Taxonomy" id="980116"/>
    <lineage>
        <taxon>Eukaryota</taxon>
        <taxon>Fungi</taxon>
        <taxon>Dikarya</taxon>
        <taxon>Basidiomycota</taxon>
        <taxon>Agaricomycotina</taxon>
        <taxon>Agaricomycetes</taxon>
        <taxon>Agaricomycetidae</taxon>
        <taxon>Agaricales</taxon>
        <taxon>Agaricineae</taxon>
        <taxon>Psathyrellaceae</taxon>
        <taxon>Ephemerocybe</taxon>
    </lineage>
</organism>
<evidence type="ECO:0000313" key="8">
    <source>
        <dbReference type="EMBL" id="KAF5326146.1"/>
    </source>
</evidence>
<evidence type="ECO:0008006" key="10">
    <source>
        <dbReference type="Google" id="ProtNLM"/>
    </source>
</evidence>
<keyword evidence="4 7" id="KW-1133">Transmembrane helix</keyword>
<dbReference type="InterPro" id="IPR051292">
    <property type="entry name" value="Xyl/GlcA_transferase"/>
</dbReference>
<evidence type="ECO:0000256" key="4">
    <source>
        <dbReference type="ARBA" id="ARBA00022989"/>
    </source>
</evidence>
<accession>A0A8H5BNI4</accession>
<keyword evidence="2 7" id="KW-0812">Transmembrane</keyword>
<reference evidence="8 9" key="1">
    <citation type="journal article" date="2020" name="ISME J.">
        <title>Uncovering the hidden diversity of litter-decomposition mechanisms in mushroom-forming fungi.</title>
        <authorList>
            <person name="Floudas D."/>
            <person name="Bentzer J."/>
            <person name="Ahren D."/>
            <person name="Johansson T."/>
            <person name="Persson P."/>
            <person name="Tunlid A."/>
        </authorList>
    </citation>
    <scope>NUCLEOTIDE SEQUENCE [LARGE SCALE GENOMIC DNA]</scope>
    <source>
        <strain evidence="8 9">CBS 175.51</strain>
    </source>
</reference>
<comment type="caution">
    <text evidence="8">The sequence shown here is derived from an EMBL/GenBank/DDBJ whole genome shotgun (WGS) entry which is preliminary data.</text>
</comment>
<feature type="transmembrane region" description="Helical" evidence="7">
    <location>
        <begin position="12"/>
        <end position="32"/>
    </location>
</feature>
<evidence type="ECO:0000256" key="5">
    <source>
        <dbReference type="ARBA" id="ARBA00023136"/>
    </source>
</evidence>
<evidence type="ECO:0000256" key="1">
    <source>
        <dbReference type="ARBA" id="ARBA00004606"/>
    </source>
</evidence>
<evidence type="ECO:0000256" key="2">
    <source>
        <dbReference type="ARBA" id="ARBA00022692"/>
    </source>
</evidence>
<dbReference type="PANTHER" id="PTHR12270:SF25">
    <property type="entry name" value="GLYCOSYLTRANSFERASE-LIKE PROTEIN LARGE"/>
    <property type="match status" value="1"/>
</dbReference>